<evidence type="ECO:0000256" key="1">
    <source>
        <dbReference type="SAM" id="SignalP"/>
    </source>
</evidence>
<sequence length="63" mass="6916">MKTKMVIIIGVMALALSITSCTKEQTDLIECLQGDCPEEDESTILEMSEIQIDSVSVVKPELD</sequence>
<dbReference type="Proteomes" id="UP001356308">
    <property type="component" value="Unassembled WGS sequence"/>
</dbReference>
<evidence type="ECO:0000313" key="2">
    <source>
        <dbReference type="EMBL" id="MEE1978306.1"/>
    </source>
</evidence>
<keyword evidence="3" id="KW-1185">Reference proteome</keyword>
<feature type="signal peptide" evidence="1">
    <location>
        <begin position="1"/>
        <end position="22"/>
    </location>
</feature>
<dbReference type="PROSITE" id="PS51257">
    <property type="entry name" value="PROKAR_LIPOPROTEIN"/>
    <property type="match status" value="1"/>
</dbReference>
<name>A0ABU7IZ88_9FLAO</name>
<gene>
    <name evidence="2" type="ORF">V1I91_19675</name>
</gene>
<proteinExistence type="predicted"/>
<protein>
    <submittedName>
        <fullName evidence="2">Uncharacterized protein</fullName>
    </submittedName>
</protein>
<keyword evidence="1" id="KW-0732">Signal</keyword>
<organism evidence="2 3">
    <name type="scientific">Maribacter cobaltidurans</name>
    <dbReference type="NCBI Taxonomy" id="1178778"/>
    <lineage>
        <taxon>Bacteria</taxon>
        <taxon>Pseudomonadati</taxon>
        <taxon>Bacteroidota</taxon>
        <taxon>Flavobacteriia</taxon>
        <taxon>Flavobacteriales</taxon>
        <taxon>Flavobacteriaceae</taxon>
        <taxon>Maribacter</taxon>
    </lineage>
</organism>
<accession>A0ABU7IZ88</accession>
<evidence type="ECO:0000313" key="3">
    <source>
        <dbReference type="Proteomes" id="UP001356308"/>
    </source>
</evidence>
<feature type="chain" id="PRO_5045137175" evidence="1">
    <location>
        <begin position="23"/>
        <end position="63"/>
    </location>
</feature>
<reference evidence="2 3" key="1">
    <citation type="submission" date="2024-01" db="EMBL/GenBank/DDBJ databases">
        <title>Maribacter spp. originated from different algae showed divergent polysaccharides utilization ability.</title>
        <authorList>
            <person name="Wang H."/>
            <person name="Wu Y."/>
        </authorList>
    </citation>
    <scope>NUCLEOTIDE SEQUENCE [LARGE SCALE GENOMIC DNA]</scope>
    <source>
        <strain evidence="2 3">PR1</strain>
    </source>
</reference>
<comment type="caution">
    <text evidence="2">The sequence shown here is derived from an EMBL/GenBank/DDBJ whole genome shotgun (WGS) entry which is preliminary data.</text>
</comment>
<dbReference type="EMBL" id="JAZDDG010000011">
    <property type="protein sequence ID" value="MEE1978306.1"/>
    <property type="molecule type" value="Genomic_DNA"/>
</dbReference>
<dbReference type="RefSeq" id="WP_272652956.1">
    <property type="nucleotide sequence ID" value="NZ_JAZDDG010000011.1"/>
</dbReference>